<organism evidence="1">
    <name type="scientific">gut metagenome</name>
    <dbReference type="NCBI Taxonomy" id="749906"/>
    <lineage>
        <taxon>unclassified sequences</taxon>
        <taxon>metagenomes</taxon>
        <taxon>organismal metagenomes</taxon>
    </lineage>
</organism>
<protein>
    <submittedName>
        <fullName evidence="1">Uncharacterized protein</fullName>
    </submittedName>
</protein>
<comment type="caution">
    <text evidence="1">The sequence shown here is derived from an EMBL/GenBank/DDBJ whole genome shotgun (WGS) entry which is preliminary data.</text>
</comment>
<accession>J9DA65</accession>
<name>J9DA65_9ZZZZ</name>
<evidence type="ECO:0000313" key="1">
    <source>
        <dbReference type="EMBL" id="EJX09761.1"/>
    </source>
</evidence>
<dbReference type="EMBL" id="AMCI01000328">
    <property type="protein sequence ID" value="EJX09761.1"/>
    <property type="molecule type" value="Genomic_DNA"/>
</dbReference>
<reference evidence="1" key="1">
    <citation type="journal article" date="2012" name="PLoS ONE">
        <title>Gene sets for utilization of primary and secondary nutrition supplies in the distal gut of endangered iberian lynx.</title>
        <authorList>
            <person name="Alcaide M."/>
            <person name="Messina E."/>
            <person name="Richter M."/>
            <person name="Bargiela R."/>
            <person name="Peplies J."/>
            <person name="Huws S.A."/>
            <person name="Newbold C.J."/>
            <person name="Golyshin P.N."/>
            <person name="Simon M.A."/>
            <person name="Lopez G."/>
            <person name="Yakimov M.M."/>
            <person name="Ferrer M."/>
        </authorList>
    </citation>
    <scope>NUCLEOTIDE SEQUENCE</scope>
</reference>
<gene>
    <name evidence="1" type="ORF">EVA_02129</name>
</gene>
<dbReference type="AlphaFoldDB" id="J9DA65"/>
<sequence>MEQKKEKEELISMNAKFSEFDLQKLEERLETDPLAVGGLLDLNSDIDLYGHCTGYTCPGMSCESYDW</sequence>
<proteinExistence type="predicted"/>